<protein>
    <recommendedName>
        <fullName evidence="3">Lipoprotein</fullName>
    </recommendedName>
</protein>
<organism evidence="1 2">
    <name type="scientific">Marinobacter antarcticus</name>
    <dbReference type="NCBI Taxonomy" id="564117"/>
    <lineage>
        <taxon>Bacteria</taxon>
        <taxon>Pseudomonadati</taxon>
        <taxon>Pseudomonadota</taxon>
        <taxon>Gammaproteobacteria</taxon>
        <taxon>Pseudomonadales</taxon>
        <taxon>Marinobacteraceae</taxon>
        <taxon>Marinobacter</taxon>
    </lineage>
</organism>
<dbReference type="PROSITE" id="PS51257">
    <property type="entry name" value="PROKAR_LIPOPROTEIN"/>
    <property type="match status" value="1"/>
</dbReference>
<dbReference type="InterPro" id="IPR024409">
    <property type="entry name" value="DUF3833"/>
</dbReference>
<evidence type="ECO:0008006" key="3">
    <source>
        <dbReference type="Google" id="ProtNLM"/>
    </source>
</evidence>
<evidence type="ECO:0000313" key="2">
    <source>
        <dbReference type="Proteomes" id="UP000184497"/>
    </source>
</evidence>
<evidence type="ECO:0000313" key="1">
    <source>
        <dbReference type="EMBL" id="SHK12668.1"/>
    </source>
</evidence>
<dbReference type="Proteomes" id="UP000184497">
    <property type="component" value="Unassembled WGS sequence"/>
</dbReference>
<dbReference type="AlphaFoldDB" id="A0A1M6PXL3"/>
<dbReference type="Pfam" id="PF12915">
    <property type="entry name" value="DUF3833"/>
    <property type="match status" value="1"/>
</dbReference>
<sequence length="194" mass="21267">MDSVKNMQNLCSLIPQGGRRSILMLIAALALLSGCSGPGLTDYAERGPKLIPEQFFSGELTARGVVKDISGEVIRTFDADISASWDSAGVGTLDEEFRFDDGEVQTRVWTLTPSDSADSYHANAGDVVEPGTMRWSGNAIHMNYVLRVAYGDGTLDVRMDDWMYLITPDTLINQTTMSKWGIDVGEIVLVIQKR</sequence>
<proteinExistence type="predicted"/>
<gene>
    <name evidence="1" type="ORF">SAMN05216369_0565</name>
</gene>
<accession>A0A1M6PXL3</accession>
<reference evidence="2" key="1">
    <citation type="submission" date="2016-11" db="EMBL/GenBank/DDBJ databases">
        <authorList>
            <person name="Varghese N."/>
            <person name="Submissions S."/>
        </authorList>
    </citation>
    <scope>NUCLEOTIDE SEQUENCE [LARGE SCALE GENOMIC DNA]</scope>
    <source>
        <strain evidence="2">CGMCC 1.10835</strain>
    </source>
</reference>
<name>A0A1M6PXL3_9GAMM</name>
<dbReference type="STRING" id="564117.SAMN05216369_0565"/>
<dbReference type="EMBL" id="FRAQ01000001">
    <property type="protein sequence ID" value="SHK12668.1"/>
    <property type="molecule type" value="Genomic_DNA"/>
</dbReference>
<keyword evidence="2" id="KW-1185">Reference proteome</keyword>